<proteinExistence type="predicted"/>
<gene>
    <name evidence="1" type="ORF">BLNAU_11769</name>
</gene>
<comment type="caution">
    <text evidence="1">The sequence shown here is derived from an EMBL/GenBank/DDBJ whole genome shotgun (WGS) entry which is preliminary data.</text>
</comment>
<evidence type="ECO:0000313" key="2">
    <source>
        <dbReference type="Proteomes" id="UP001281761"/>
    </source>
</evidence>
<evidence type="ECO:0008006" key="3">
    <source>
        <dbReference type="Google" id="ProtNLM"/>
    </source>
</evidence>
<reference evidence="1 2" key="1">
    <citation type="journal article" date="2022" name="bioRxiv">
        <title>Genomics of Preaxostyla Flagellates Illuminates Evolutionary Transitions and the Path Towards Mitochondrial Loss.</title>
        <authorList>
            <person name="Novak L.V.F."/>
            <person name="Treitli S.C."/>
            <person name="Pyrih J."/>
            <person name="Halakuc P."/>
            <person name="Pipaliya S.V."/>
            <person name="Vacek V."/>
            <person name="Brzon O."/>
            <person name="Soukal P."/>
            <person name="Eme L."/>
            <person name="Dacks J.B."/>
            <person name="Karnkowska A."/>
            <person name="Elias M."/>
            <person name="Hampl V."/>
        </authorList>
    </citation>
    <scope>NUCLEOTIDE SEQUENCE [LARGE SCALE GENOMIC DNA]</scope>
    <source>
        <strain evidence="1">NAU3</strain>
        <tissue evidence="1">Gut</tissue>
    </source>
</reference>
<accession>A0ABQ9XS09</accession>
<sequence>MFPLRYKSTATPTALMPYPAFLHYANETFRVLQGGYKIRISEATHALCLFEQVVSEHINHPPFTLLRNNLHILLLSCALVTHKFSTDRPIRNICWSESFGVPLTLLNLSEVSLLYLLGWRVAVSEGELGRIKAQCEEAM</sequence>
<dbReference type="InterPro" id="IPR013922">
    <property type="entry name" value="Cyclin_PHO80-like"/>
</dbReference>
<dbReference type="Proteomes" id="UP001281761">
    <property type="component" value="Unassembled WGS sequence"/>
</dbReference>
<dbReference type="EMBL" id="JARBJD010000093">
    <property type="protein sequence ID" value="KAK2953306.1"/>
    <property type="molecule type" value="Genomic_DNA"/>
</dbReference>
<organism evidence="1 2">
    <name type="scientific">Blattamonas nauphoetae</name>
    <dbReference type="NCBI Taxonomy" id="2049346"/>
    <lineage>
        <taxon>Eukaryota</taxon>
        <taxon>Metamonada</taxon>
        <taxon>Preaxostyla</taxon>
        <taxon>Oxymonadida</taxon>
        <taxon>Blattamonas</taxon>
    </lineage>
</organism>
<dbReference type="Gene3D" id="1.10.472.10">
    <property type="entry name" value="Cyclin-like"/>
    <property type="match status" value="1"/>
</dbReference>
<protein>
    <recommendedName>
        <fullName evidence="3">Cyclin N-terminal domain-containing protein</fullName>
    </recommendedName>
</protein>
<keyword evidence="2" id="KW-1185">Reference proteome</keyword>
<dbReference type="PANTHER" id="PTHR15615:SF108">
    <property type="entry name" value="PROTEIN CNPPD1"/>
    <property type="match status" value="1"/>
</dbReference>
<dbReference type="Pfam" id="PF08613">
    <property type="entry name" value="Cyclin"/>
    <property type="match status" value="1"/>
</dbReference>
<evidence type="ECO:0000313" key="1">
    <source>
        <dbReference type="EMBL" id="KAK2953306.1"/>
    </source>
</evidence>
<name>A0ABQ9XS09_9EUKA</name>
<dbReference type="PANTHER" id="PTHR15615">
    <property type="match status" value="1"/>
</dbReference>